<keyword evidence="5" id="KW-1185">Reference proteome</keyword>
<evidence type="ECO:0000313" key="5">
    <source>
        <dbReference type="Proteomes" id="UP000046090"/>
    </source>
</evidence>
<dbReference type="AlphaFoldDB" id="A0A0K2Y9M8"/>
<sequence length="70" mass="7683">MPLINIKLAKEETPVTPEQKKALIEGATDLLVKVLNKNRATTVVLIEELTPDSWGIGGQSVCEIRQNAKK</sequence>
<dbReference type="EC" id="5.3.2.-" evidence="3"/>
<dbReference type="PANTHER" id="PTHR35530">
    <property type="entry name" value="TAUTOMERASE-RELATED"/>
    <property type="match status" value="1"/>
</dbReference>
<dbReference type="RefSeq" id="WP_015107539.1">
    <property type="nucleotide sequence ID" value="NZ_AP026684.1"/>
</dbReference>
<evidence type="ECO:0000313" key="4">
    <source>
        <dbReference type="EMBL" id="CRI33680.1"/>
    </source>
</evidence>
<proteinExistence type="inferred from homology"/>
<organism evidence="4 5">
    <name type="scientific">Helicobacter heilmannii</name>
    <dbReference type="NCBI Taxonomy" id="35817"/>
    <lineage>
        <taxon>Bacteria</taxon>
        <taxon>Pseudomonadati</taxon>
        <taxon>Campylobacterota</taxon>
        <taxon>Epsilonproteobacteria</taxon>
        <taxon>Campylobacterales</taxon>
        <taxon>Helicobacteraceae</taxon>
        <taxon>Helicobacter</taxon>
    </lineage>
</organism>
<accession>A0A0K2Y9M8</accession>
<evidence type="ECO:0000256" key="3">
    <source>
        <dbReference type="RuleBase" id="RU362032"/>
    </source>
</evidence>
<keyword evidence="2 3" id="KW-0413">Isomerase</keyword>
<dbReference type="Gene3D" id="3.30.429.10">
    <property type="entry name" value="Macrophage Migration Inhibitory Factor"/>
    <property type="match status" value="1"/>
</dbReference>
<dbReference type="GO" id="GO:0016853">
    <property type="term" value="F:isomerase activity"/>
    <property type="evidence" value="ECO:0007669"/>
    <property type="project" value="UniProtKB-UniRule"/>
</dbReference>
<dbReference type="Pfam" id="PF01361">
    <property type="entry name" value="Tautomerase"/>
    <property type="match status" value="1"/>
</dbReference>
<dbReference type="NCBIfam" id="TIGR00013">
    <property type="entry name" value="taut"/>
    <property type="match status" value="1"/>
</dbReference>
<dbReference type="EMBL" id="CDMK01000001">
    <property type="protein sequence ID" value="CRI33680.1"/>
    <property type="molecule type" value="Genomic_DNA"/>
</dbReference>
<dbReference type="GeneID" id="76196358"/>
<dbReference type="SUPFAM" id="SSF55331">
    <property type="entry name" value="Tautomerase/MIF"/>
    <property type="match status" value="1"/>
</dbReference>
<dbReference type="InterPro" id="IPR004370">
    <property type="entry name" value="4-OT-like_dom"/>
</dbReference>
<name>A0A0K2Y9M8_HELHE</name>
<evidence type="ECO:0000256" key="1">
    <source>
        <dbReference type="ARBA" id="ARBA00006723"/>
    </source>
</evidence>
<reference evidence="5" key="1">
    <citation type="submission" date="2014-12" db="EMBL/GenBank/DDBJ databases">
        <authorList>
            <person name="Smet A."/>
        </authorList>
    </citation>
    <scope>NUCLEOTIDE SEQUENCE [LARGE SCALE GENOMIC DNA]</scope>
</reference>
<evidence type="ECO:0000256" key="2">
    <source>
        <dbReference type="ARBA" id="ARBA00023235"/>
    </source>
</evidence>
<gene>
    <name evidence="4" type="ORF">HHE01_08840</name>
</gene>
<dbReference type="InterPro" id="IPR014347">
    <property type="entry name" value="Tautomerase/MIF_sf"/>
</dbReference>
<dbReference type="InterPro" id="IPR018191">
    <property type="entry name" value="4-OT"/>
</dbReference>
<protein>
    <recommendedName>
        <fullName evidence="3">Tautomerase</fullName>
        <ecNumber evidence="3">5.3.2.-</ecNumber>
    </recommendedName>
</protein>
<dbReference type="Proteomes" id="UP000046090">
    <property type="component" value="Unassembled WGS sequence"/>
</dbReference>
<comment type="similarity">
    <text evidence="1 3">Belongs to the 4-oxalocrotonate tautomerase family.</text>
</comment>
<dbReference type="PANTHER" id="PTHR35530:SF1">
    <property type="entry name" value="2-HYDROXYMUCONATE TAUTOMERASE"/>
    <property type="match status" value="1"/>
</dbReference>